<dbReference type="AlphaFoldDB" id="A0A833RF23"/>
<dbReference type="PANTHER" id="PTHR47357">
    <property type="entry name" value="COP1-INTERACTIVE PROTEIN 1"/>
    <property type="match status" value="1"/>
</dbReference>
<feature type="coiled-coil region" evidence="1">
    <location>
        <begin position="129"/>
        <end position="443"/>
    </location>
</feature>
<feature type="coiled-coil region" evidence="1">
    <location>
        <begin position="714"/>
        <end position="808"/>
    </location>
</feature>
<reference evidence="3" key="1">
    <citation type="submission" date="2020-01" db="EMBL/GenBank/DDBJ databases">
        <title>Genome sequence of Kobresia littledalei, the first chromosome-level genome in the family Cyperaceae.</title>
        <authorList>
            <person name="Qu G."/>
        </authorList>
    </citation>
    <scope>NUCLEOTIDE SEQUENCE</scope>
    <source>
        <strain evidence="3">C.B.Clarke</strain>
        <tissue evidence="3">Leaf</tissue>
    </source>
</reference>
<feature type="coiled-coil region" evidence="1">
    <location>
        <begin position="852"/>
        <end position="907"/>
    </location>
</feature>
<dbReference type="EMBL" id="SWLB01000003">
    <property type="protein sequence ID" value="KAF3340104.1"/>
    <property type="molecule type" value="Genomic_DNA"/>
</dbReference>
<dbReference type="GO" id="GO:0005856">
    <property type="term" value="C:cytoskeleton"/>
    <property type="evidence" value="ECO:0007669"/>
    <property type="project" value="TreeGrafter"/>
</dbReference>
<dbReference type="Proteomes" id="UP000623129">
    <property type="component" value="Unassembled WGS sequence"/>
</dbReference>
<gene>
    <name evidence="3" type="ORF">FCM35_KLT15875</name>
</gene>
<name>A0A833RF23_9POAL</name>
<feature type="coiled-coil region" evidence="1">
    <location>
        <begin position="472"/>
        <end position="562"/>
    </location>
</feature>
<accession>A0A833RF23</accession>
<dbReference type="PANTHER" id="PTHR47357:SF1">
    <property type="entry name" value="SPINDLE POLE BODY COMPONENT 110"/>
    <property type="match status" value="1"/>
</dbReference>
<proteinExistence type="predicted"/>
<dbReference type="OrthoDB" id="10255522at2759"/>
<feature type="coiled-coil region" evidence="1">
    <location>
        <begin position="591"/>
        <end position="660"/>
    </location>
</feature>
<dbReference type="GO" id="GO:0005200">
    <property type="term" value="F:structural constituent of cytoskeleton"/>
    <property type="evidence" value="ECO:0007669"/>
    <property type="project" value="TreeGrafter"/>
</dbReference>
<keyword evidence="4" id="KW-1185">Reference proteome</keyword>
<protein>
    <submittedName>
        <fullName evidence="3">Paramyosin-like protein</fullName>
    </submittedName>
</protein>
<keyword evidence="1" id="KW-0175">Coiled coil</keyword>
<feature type="region of interest" description="Disordered" evidence="2">
    <location>
        <begin position="97"/>
        <end position="122"/>
    </location>
</feature>
<evidence type="ECO:0000313" key="4">
    <source>
        <dbReference type="Proteomes" id="UP000623129"/>
    </source>
</evidence>
<evidence type="ECO:0000313" key="3">
    <source>
        <dbReference type="EMBL" id="KAF3340104.1"/>
    </source>
</evidence>
<sequence length="931" mass="108316">MTRKHRIEHFLSSIVGTNVHSDSSDVVEKKKEMEKNLDKILKLIGDDTSTHQEYSLDLVHKSELSSLIKEFHSGYQALYHNYDHLIGKLKNKISPKERGNGDIKLKHSSSSSDSSDSDLDESASLMAKLEEKDALIRNLDNKLESVSGENEALKLENKMVKQDISNFEKEMEEKEFVILNLKKEVESVGGENEMLKLENKEARQKNLKFEKEAEEKESVVSNLRKEIENVCGENEMLKLENKEARQEILKFKKEAEEKESVVSNLRKEIESVYGENEMLKLEIKEARQQILKLEKEAEEKESVISNLKNSLETVSDENEVLKVEKQEVFSQLSQVEKTLDVSEIKNDKLKKETLQLKEELGEINLVISNLKKNVEMMETLENDNGALHERLRVIREENEKFVQISNFEMDQLRDEVSDLNQKMEEKNQLEADLNRQLNDANIEKEVLISTNSGLLCELKEAKEDRESLKLFYERANTSIEELSGKLVSVETEHKNMQEEIERLCSKLQEEESMVRELTLKCEQLKDERDKLFDANGDLNAKLEKESIEKAELKQILEIKENENILLSNAVEKREVELQGLTDEGDKLNAIRSELEHGIDDLRNKLKVLQEEKEGVEVQLRQVDRGFEEARFENLELQGEIENLSTEKLKVEEEMKLIFEKCLENQVLGKKWEDRLRGKIVNQETCVADLGYCFGELVSTCKELRDAYVDSMVHITAVESLSTEQNREIKKLEENHLEQKEKLALSEGETAKLNVQLQDLEVQLRLSKQKLKVTETECRYKEEHSKKLVDGLNSKVRDLEGKMSKMIARLNYLENHLVETEENAKVGISAVGNRIKELKSIFDERFSSFVSRVLELNEELKFLKKNLDEELSEKEKMKIRLVELERRIKEEEMEINLKDEEKKEVIRQLCMVIEYYRENCNILIAISKRTRR</sequence>
<evidence type="ECO:0000256" key="2">
    <source>
        <dbReference type="SAM" id="MobiDB-lite"/>
    </source>
</evidence>
<comment type="caution">
    <text evidence="3">The sequence shown here is derived from an EMBL/GenBank/DDBJ whole genome shotgun (WGS) entry which is preliminary data.</text>
</comment>
<evidence type="ECO:0000256" key="1">
    <source>
        <dbReference type="SAM" id="Coils"/>
    </source>
</evidence>
<organism evidence="3 4">
    <name type="scientific">Carex littledalei</name>
    <dbReference type="NCBI Taxonomy" id="544730"/>
    <lineage>
        <taxon>Eukaryota</taxon>
        <taxon>Viridiplantae</taxon>
        <taxon>Streptophyta</taxon>
        <taxon>Embryophyta</taxon>
        <taxon>Tracheophyta</taxon>
        <taxon>Spermatophyta</taxon>
        <taxon>Magnoliopsida</taxon>
        <taxon>Liliopsida</taxon>
        <taxon>Poales</taxon>
        <taxon>Cyperaceae</taxon>
        <taxon>Cyperoideae</taxon>
        <taxon>Cariceae</taxon>
        <taxon>Carex</taxon>
        <taxon>Carex subgen. Euthyceras</taxon>
    </lineage>
</organism>